<dbReference type="InterPro" id="IPR050190">
    <property type="entry name" value="UPF0213_domain"/>
</dbReference>
<organism evidence="2">
    <name type="scientific">bioreactor metagenome</name>
    <dbReference type="NCBI Taxonomy" id="1076179"/>
    <lineage>
        <taxon>unclassified sequences</taxon>
        <taxon>metagenomes</taxon>
        <taxon>ecological metagenomes</taxon>
    </lineage>
</organism>
<evidence type="ECO:0000313" key="2">
    <source>
        <dbReference type="EMBL" id="MPM48181.1"/>
    </source>
</evidence>
<proteinExistence type="predicted"/>
<feature type="domain" description="GIY-YIG" evidence="1">
    <location>
        <begin position="2"/>
        <end position="77"/>
    </location>
</feature>
<dbReference type="InterPro" id="IPR000305">
    <property type="entry name" value="GIY-YIG_endonuc"/>
</dbReference>
<gene>
    <name evidence="2" type="ORF">SDC9_94905</name>
</gene>
<evidence type="ECO:0000259" key="1">
    <source>
        <dbReference type="PROSITE" id="PS50164"/>
    </source>
</evidence>
<dbReference type="Pfam" id="PF01541">
    <property type="entry name" value="GIY-YIG"/>
    <property type="match status" value="1"/>
</dbReference>
<dbReference type="InterPro" id="IPR035901">
    <property type="entry name" value="GIY-YIG_endonuc_sf"/>
</dbReference>
<name>A0A645A7B6_9ZZZZ</name>
<dbReference type="EMBL" id="VSSQ01011985">
    <property type="protein sequence ID" value="MPM48181.1"/>
    <property type="molecule type" value="Genomic_DNA"/>
</dbReference>
<dbReference type="Gene3D" id="3.40.1440.10">
    <property type="entry name" value="GIY-YIG endonuclease"/>
    <property type="match status" value="1"/>
</dbReference>
<accession>A0A645A7B6</accession>
<dbReference type="SUPFAM" id="SSF82771">
    <property type="entry name" value="GIY-YIG endonuclease"/>
    <property type="match status" value="1"/>
</dbReference>
<dbReference type="PROSITE" id="PS50164">
    <property type="entry name" value="GIY_YIG"/>
    <property type="match status" value="1"/>
</dbReference>
<dbReference type="PANTHER" id="PTHR34477:SF1">
    <property type="entry name" value="UPF0213 PROTEIN YHBQ"/>
    <property type="match status" value="1"/>
</dbReference>
<sequence>MEKFFVCILFSEAFQRYYIGQTNNLADRIERHNAGHVSSTKPYRPWKIVFHCEKPDRAAAMTLEKKLKNLSKPRIVSFIEKYSAGPVGTGCFTLLGSMLYSDKCANGYTSHNA</sequence>
<dbReference type="CDD" id="cd10449">
    <property type="entry name" value="GIY-YIG_SLX1_like"/>
    <property type="match status" value="1"/>
</dbReference>
<reference evidence="2" key="1">
    <citation type="submission" date="2019-08" db="EMBL/GenBank/DDBJ databases">
        <authorList>
            <person name="Kucharzyk K."/>
            <person name="Murdoch R.W."/>
            <person name="Higgins S."/>
            <person name="Loffler F."/>
        </authorList>
    </citation>
    <scope>NUCLEOTIDE SEQUENCE</scope>
</reference>
<comment type="caution">
    <text evidence="2">The sequence shown here is derived from an EMBL/GenBank/DDBJ whole genome shotgun (WGS) entry which is preliminary data.</text>
</comment>
<dbReference type="PANTHER" id="PTHR34477">
    <property type="entry name" value="UPF0213 PROTEIN YHBQ"/>
    <property type="match status" value="1"/>
</dbReference>
<protein>
    <recommendedName>
        <fullName evidence="1">GIY-YIG domain-containing protein</fullName>
    </recommendedName>
</protein>
<dbReference type="AlphaFoldDB" id="A0A645A7B6"/>